<dbReference type="HOGENOM" id="CLU_060902_0_0_10"/>
<reference evidence="1 2" key="1">
    <citation type="submission" date="2007-11" db="EMBL/GenBank/DDBJ databases">
        <title>Draft genome sequence of Bacteroides stercoris(ATCC 43183).</title>
        <authorList>
            <person name="Sudarsanam P."/>
            <person name="Ley R."/>
            <person name="Guruge J."/>
            <person name="Turnbaugh P.J."/>
            <person name="Mahowald M."/>
            <person name="Liep D."/>
            <person name="Gordon J."/>
        </authorList>
    </citation>
    <scope>NUCLEOTIDE SEQUENCE [LARGE SCALE GENOMIC DNA]</scope>
    <source>
        <strain evidence="1 2">ATCC 43183</strain>
    </source>
</reference>
<name>B0NQV2_BACSE</name>
<dbReference type="Proteomes" id="UP000004713">
    <property type="component" value="Unassembled WGS sequence"/>
</dbReference>
<organism evidence="1 2">
    <name type="scientific">Bacteroides stercoris ATCC 43183</name>
    <dbReference type="NCBI Taxonomy" id="449673"/>
    <lineage>
        <taxon>Bacteria</taxon>
        <taxon>Pseudomonadati</taxon>
        <taxon>Bacteroidota</taxon>
        <taxon>Bacteroidia</taxon>
        <taxon>Bacteroidales</taxon>
        <taxon>Bacteroidaceae</taxon>
        <taxon>Bacteroides</taxon>
    </lineage>
</organism>
<gene>
    <name evidence="1" type="ORF">BACSTE_01752</name>
</gene>
<dbReference type="eggNOG" id="ENOG5032A9Z">
    <property type="taxonomic scope" value="Bacteria"/>
</dbReference>
<evidence type="ECO:0000313" key="1">
    <source>
        <dbReference type="EMBL" id="EDS15251.1"/>
    </source>
</evidence>
<comment type="caution">
    <text evidence="1">The sequence shown here is derived from an EMBL/GenBank/DDBJ whole genome shotgun (WGS) entry which is preliminary data.</text>
</comment>
<proteinExistence type="predicted"/>
<reference evidence="1 2" key="2">
    <citation type="submission" date="2007-11" db="EMBL/GenBank/DDBJ databases">
        <authorList>
            <person name="Fulton L."/>
            <person name="Clifton S."/>
            <person name="Fulton B."/>
            <person name="Xu J."/>
            <person name="Minx P."/>
            <person name="Pepin K.H."/>
            <person name="Johnson M."/>
            <person name="Thiruvilangam P."/>
            <person name="Bhonagiri V."/>
            <person name="Nash W.E."/>
            <person name="Mardis E.R."/>
            <person name="Wilson R.K."/>
        </authorList>
    </citation>
    <scope>NUCLEOTIDE SEQUENCE [LARGE SCALE GENOMIC DNA]</scope>
    <source>
        <strain evidence="1 2">ATCC 43183</strain>
    </source>
</reference>
<sequence>MVQGYLTAVRYHAVYELQFFGMQGQRGIAAVEGFALLFRQSGYLSVEYIVFVQRYDGIAPAGSAEILGERVYAKRIVRNFCHERAEMRAESTVHIVRNNHQVGIVFLYDVYDARHCFGAERIAGRVAWVGDKQSLYGRIFQPVYILVTVLPQMQPVFAHAVGMQLGHLEPVTVQLGNLYVRCKGGNHEGDAVAFVQQEILLQRIEDVTHGSRSAFGGKQVESSARRTVVAHFLIQVVAYQHFGELQDAVGHRILVAYDAFRPFVYEAVGVDGMLHQHVVVGLFQQFGSGLVGIAFEELLKAGGNTLFFGDAGDAFGEKHDVTAFFQSEFSQEEKGFAWSGCNPVGIAAPGVQHGTGGLFQAFICHVDKTVFQFKGTDILHLLF</sequence>
<dbReference type="EMBL" id="ABFZ02000019">
    <property type="protein sequence ID" value="EDS15251.1"/>
    <property type="molecule type" value="Genomic_DNA"/>
</dbReference>
<dbReference type="AlphaFoldDB" id="B0NQV2"/>
<accession>B0NQV2</accession>
<protein>
    <submittedName>
        <fullName evidence="1">Uncharacterized protein</fullName>
    </submittedName>
</protein>
<evidence type="ECO:0000313" key="2">
    <source>
        <dbReference type="Proteomes" id="UP000004713"/>
    </source>
</evidence>